<evidence type="ECO:0000256" key="1">
    <source>
        <dbReference type="SAM" id="MobiDB-lite"/>
    </source>
</evidence>
<accession>A0AAV4VWT9</accession>
<feature type="region of interest" description="Disordered" evidence="1">
    <location>
        <begin position="57"/>
        <end position="86"/>
    </location>
</feature>
<organism evidence="2 3">
    <name type="scientific">Caerostris darwini</name>
    <dbReference type="NCBI Taxonomy" id="1538125"/>
    <lineage>
        <taxon>Eukaryota</taxon>
        <taxon>Metazoa</taxon>
        <taxon>Ecdysozoa</taxon>
        <taxon>Arthropoda</taxon>
        <taxon>Chelicerata</taxon>
        <taxon>Arachnida</taxon>
        <taxon>Araneae</taxon>
        <taxon>Araneomorphae</taxon>
        <taxon>Entelegynae</taxon>
        <taxon>Araneoidea</taxon>
        <taxon>Araneidae</taxon>
        <taxon>Caerostris</taxon>
    </lineage>
</organism>
<evidence type="ECO:0000313" key="3">
    <source>
        <dbReference type="Proteomes" id="UP001054837"/>
    </source>
</evidence>
<sequence>MRYGSLNNSTVRKLQKTWRKSIEIGSLFSIHARTSFLSLYSFILHLVGRPFRPFLLAPSTAPPKKKKNIRPKETKSKSSRCRERTEKRRIKWPTYFIQKRHMYQNRFQRQKIPGRKR</sequence>
<reference evidence="2 3" key="1">
    <citation type="submission" date="2021-06" db="EMBL/GenBank/DDBJ databases">
        <title>Caerostris darwini draft genome.</title>
        <authorList>
            <person name="Kono N."/>
            <person name="Arakawa K."/>
        </authorList>
    </citation>
    <scope>NUCLEOTIDE SEQUENCE [LARGE SCALE GENOMIC DNA]</scope>
</reference>
<dbReference type="EMBL" id="BPLQ01013753">
    <property type="protein sequence ID" value="GIY74424.1"/>
    <property type="molecule type" value="Genomic_DNA"/>
</dbReference>
<keyword evidence="3" id="KW-1185">Reference proteome</keyword>
<comment type="caution">
    <text evidence="2">The sequence shown here is derived from an EMBL/GenBank/DDBJ whole genome shotgun (WGS) entry which is preliminary data.</text>
</comment>
<protein>
    <submittedName>
        <fullName evidence="2">Uncharacterized protein</fullName>
    </submittedName>
</protein>
<name>A0AAV4VWT9_9ARAC</name>
<dbReference type="Proteomes" id="UP001054837">
    <property type="component" value="Unassembled WGS sequence"/>
</dbReference>
<gene>
    <name evidence="2" type="ORF">CDAR_502051</name>
</gene>
<feature type="compositionally biased region" description="Basic and acidic residues" evidence="1">
    <location>
        <begin position="70"/>
        <end position="86"/>
    </location>
</feature>
<proteinExistence type="predicted"/>
<dbReference type="AlphaFoldDB" id="A0AAV4VWT9"/>
<evidence type="ECO:0000313" key="2">
    <source>
        <dbReference type="EMBL" id="GIY74424.1"/>
    </source>
</evidence>